<dbReference type="FunFam" id="4.10.400.10:FF:000138">
    <property type="entry name" value="Low-density lipoprotein receptor-related protein 8"/>
    <property type="match status" value="1"/>
</dbReference>
<evidence type="ECO:0000256" key="17">
    <source>
        <dbReference type="SAM" id="SignalP"/>
    </source>
</evidence>
<evidence type="ECO:0000256" key="9">
    <source>
        <dbReference type="ARBA" id="ARBA00023170"/>
    </source>
</evidence>
<dbReference type="FunFam" id="4.10.400.10:FF:000053">
    <property type="entry name" value="Very low density lipoprotein receptor"/>
    <property type="match status" value="1"/>
</dbReference>
<feature type="disulfide bond" evidence="13">
    <location>
        <begin position="87"/>
        <end position="99"/>
    </location>
</feature>
<evidence type="ECO:0000256" key="4">
    <source>
        <dbReference type="ARBA" id="ARBA00022729"/>
    </source>
</evidence>
<dbReference type="SUPFAM" id="SSF63825">
    <property type="entry name" value="YWTD domain"/>
    <property type="match status" value="1"/>
</dbReference>
<dbReference type="PROSITE" id="PS51120">
    <property type="entry name" value="LDLRB"/>
    <property type="match status" value="4"/>
</dbReference>
<feature type="disulfide bond" evidence="13">
    <location>
        <begin position="171"/>
        <end position="183"/>
    </location>
</feature>
<feature type="disulfide bond" evidence="13">
    <location>
        <begin position="94"/>
        <end position="112"/>
    </location>
</feature>
<keyword evidence="8 12" id="KW-1015">Disulfide bond</keyword>
<evidence type="ECO:0000256" key="16">
    <source>
        <dbReference type="SAM" id="Phobius"/>
    </source>
</evidence>
<dbReference type="RefSeq" id="XP_025727446.1">
    <property type="nucleotide sequence ID" value="XM_025871661.1"/>
</dbReference>
<dbReference type="AlphaFoldDB" id="A0A3Q7QGV3"/>
<dbReference type="PROSITE" id="PS01187">
    <property type="entry name" value="EGF_CA"/>
    <property type="match status" value="1"/>
</dbReference>
<dbReference type="PROSITE" id="PS01186">
    <property type="entry name" value="EGF_2"/>
    <property type="match status" value="2"/>
</dbReference>
<dbReference type="SUPFAM" id="SSF57196">
    <property type="entry name" value="EGF/Laminin"/>
    <property type="match status" value="3"/>
</dbReference>
<dbReference type="PROSITE" id="PS50068">
    <property type="entry name" value="LDLRA_2"/>
    <property type="match status" value="4"/>
</dbReference>
<feature type="repeat" description="LDL-receptor class B" evidence="14">
    <location>
        <begin position="381"/>
        <end position="423"/>
    </location>
</feature>
<feature type="repeat" description="LDL-receptor class B" evidence="14">
    <location>
        <begin position="468"/>
        <end position="512"/>
    </location>
</feature>
<keyword evidence="20" id="KW-0449">Lipoprotein</keyword>
<dbReference type="PROSITE" id="PS50026">
    <property type="entry name" value="EGF_3"/>
    <property type="match status" value="1"/>
</dbReference>
<gene>
    <name evidence="20" type="primary">LRP8</name>
</gene>
<dbReference type="CTD" id="7804"/>
<dbReference type="Gene3D" id="2.120.10.30">
    <property type="entry name" value="TolB, C-terminal domain"/>
    <property type="match status" value="1"/>
</dbReference>
<feature type="disulfide bond" evidence="13">
    <location>
        <begin position="67"/>
        <end position="82"/>
    </location>
</feature>
<dbReference type="FunFam" id="2.120.10.30:FF:000002">
    <property type="entry name" value="low-density lipoprotein receptor isoform X1"/>
    <property type="match status" value="1"/>
</dbReference>
<dbReference type="InterPro" id="IPR000033">
    <property type="entry name" value="LDLR_classB_rpt"/>
</dbReference>
<feature type="repeat" description="LDL-receptor class B" evidence="14">
    <location>
        <begin position="424"/>
        <end position="467"/>
    </location>
</feature>
<evidence type="ECO:0000313" key="19">
    <source>
        <dbReference type="Proteomes" id="UP000286641"/>
    </source>
</evidence>
<dbReference type="Proteomes" id="UP000286641">
    <property type="component" value="Unplaced"/>
</dbReference>
<feature type="compositionally biased region" description="Polar residues" evidence="15">
    <location>
        <begin position="669"/>
        <end position="684"/>
    </location>
</feature>
<feature type="disulfide bond" evidence="13">
    <location>
        <begin position="48"/>
        <end position="60"/>
    </location>
</feature>
<keyword evidence="6 16" id="KW-1133">Transmembrane helix</keyword>
<dbReference type="InterPro" id="IPR023415">
    <property type="entry name" value="LDLR_class-A_CS"/>
</dbReference>
<comment type="caution">
    <text evidence="12">Lacks conserved residue(s) required for the propagation of feature annotation.</text>
</comment>
<dbReference type="PANTHER" id="PTHR22722:SF15">
    <property type="entry name" value="LOW-DENSITY LIPOPROTEIN RECEPTOR-RELATED"/>
    <property type="match status" value="1"/>
</dbReference>
<dbReference type="InterPro" id="IPR051221">
    <property type="entry name" value="LDLR-related"/>
</dbReference>
<dbReference type="GO" id="GO:0012505">
    <property type="term" value="C:endomembrane system"/>
    <property type="evidence" value="ECO:0007669"/>
    <property type="project" value="UniProtKB-SubCell"/>
</dbReference>
<feature type="compositionally biased region" description="Low complexity" evidence="15">
    <location>
        <begin position="614"/>
        <end position="636"/>
    </location>
</feature>
<dbReference type="PROSITE" id="PS00010">
    <property type="entry name" value="ASX_HYDROXYL"/>
    <property type="match status" value="2"/>
</dbReference>
<dbReference type="InterPro" id="IPR011042">
    <property type="entry name" value="6-blade_b-propeller_TolB-like"/>
</dbReference>
<feature type="repeat" description="LDL-receptor class B" evidence="14">
    <location>
        <begin position="334"/>
        <end position="380"/>
    </location>
</feature>
<evidence type="ECO:0000256" key="2">
    <source>
        <dbReference type="ARBA" id="ARBA00022583"/>
    </source>
</evidence>
<dbReference type="InterPro" id="IPR001881">
    <property type="entry name" value="EGF-like_Ca-bd_dom"/>
</dbReference>
<dbReference type="GeneID" id="112823876"/>
<keyword evidence="9 20" id="KW-0675">Receptor</keyword>
<keyword evidence="5" id="KW-0677">Repeat</keyword>
<feature type="disulfide bond" evidence="12">
    <location>
        <begin position="252"/>
        <end position="262"/>
    </location>
</feature>
<accession>A0A3Q7QGV3</accession>
<feature type="region of interest" description="Disordered" evidence="15">
    <location>
        <begin position="614"/>
        <end position="637"/>
    </location>
</feature>
<dbReference type="Gene3D" id="4.10.400.10">
    <property type="entry name" value="Low-density Lipoprotein Receptor"/>
    <property type="match status" value="4"/>
</dbReference>
<evidence type="ECO:0000256" key="6">
    <source>
        <dbReference type="ARBA" id="ARBA00022989"/>
    </source>
</evidence>
<feature type="disulfide bond" evidence="13">
    <location>
        <begin position="55"/>
        <end position="73"/>
    </location>
</feature>
<dbReference type="SMART" id="SM00181">
    <property type="entry name" value="EGF"/>
    <property type="match status" value="4"/>
</dbReference>
<dbReference type="InterPro" id="IPR000742">
    <property type="entry name" value="EGF"/>
</dbReference>
<reference key="1">
    <citation type="submission" date="2019-01" db="UniProtKB">
        <authorList>
            <consortium name="RefSeq"/>
        </authorList>
    </citation>
    <scope>IDENTIFICATION</scope>
</reference>
<feature type="domain" description="EGF-like" evidence="18">
    <location>
        <begin position="248"/>
        <end position="287"/>
    </location>
</feature>
<reference evidence="20" key="2">
    <citation type="submission" date="2025-08" db="UniProtKB">
        <authorList>
            <consortium name="RefSeq"/>
        </authorList>
    </citation>
    <scope>IDENTIFICATION</scope>
    <source>
        <tissue evidence="20">Blood</tissue>
    </source>
</reference>
<protein>
    <submittedName>
        <fullName evidence="20">Low-density lipoprotein receptor-related protein 8 isoform X5</fullName>
    </submittedName>
</protein>
<dbReference type="GO" id="GO:0005509">
    <property type="term" value="F:calcium ion binding"/>
    <property type="evidence" value="ECO:0007669"/>
    <property type="project" value="InterPro"/>
</dbReference>
<evidence type="ECO:0000256" key="14">
    <source>
        <dbReference type="PROSITE-ProRule" id="PRU00461"/>
    </source>
</evidence>
<dbReference type="SMART" id="SM00192">
    <property type="entry name" value="LDLa"/>
    <property type="match status" value="4"/>
</dbReference>
<evidence type="ECO:0000256" key="15">
    <source>
        <dbReference type="SAM" id="MobiDB-lite"/>
    </source>
</evidence>
<feature type="signal peptide" evidence="17">
    <location>
        <begin position="1"/>
        <end position="31"/>
    </location>
</feature>
<dbReference type="PROSITE" id="PS01209">
    <property type="entry name" value="LDLRA_1"/>
    <property type="match status" value="2"/>
</dbReference>
<dbReference type="GO" id="GO:0042562">
    <property type="term" value="F:hormone binding"/>
    <property type="evidence" value="ECO:0007669"/>
    <property type="project" value="TreeGrafter"/>
</dbReference>
<dbReference type="InterPro" id="IPR036055">
    <property type="entry name" value="LDL_receptor-like_sf"/>
</dbReference>
<keyword evidence="7 16" id="KW-0472">Membrane</keyword>
<feature type="disulfide bond" evidence="13">
    <location>
        <begin position="178"/>
        <end position="196"/>
    </location>
</feature>
<evidence type="ECO:0000256" key="8">
    <source>
        <dbReference type="ARBA" id="ARBA00023157"/>
    </source>
</evidence>
<dbReference type="SMART" id="SM00135">
    <property type="entry name" value="LY"/>
    <property type="match status" value="5"/>
</dbReference>
<feature type="chain" id="PRO_5018768640" evidence="17">
    <location>
        <begin position="32"/>
        <end position="776"/>
    </location>
</feature>
<evidence type="ECO:0000256" key="11">
    <source>
        <dbReference type="ARBA" id="ARBA00046288"/>
    </source>
</evidence>
<dbReference type="Pfam" id="PF00057">
    <property type="entry name" value="Ldl_recept_a"/>
    <property type="match status" value="4"/>
</dbReference>
<keyword evidence="10" id="KW-0325">Glycoprotein</keyword>
<dbReference type="FunFam" id="2.10.25.10:FF:000009">
    <property type="entry name" value="Low-density lipoprotein receptor isoform 1"/>
    <property type="match status" value="1"/>
</dbReference>
<dbReference type="SUPFAM" id="SSF57424">
    <property type="entry name" value="LDL receptor-like module"/>
    <property type="match status" value="4"/>
</dbReference>
<dbReference type="CDD" id="cd00054">
    <property type="entry name" value="EGF_CA"/>
    <property type="match status" value="1"/>
</dbReference>
<evidence type="ECO:0000256" key="7">
    <source>
        <dbReference type="ARBA" id="ARBA00023136"/>
    </source>
</evidence>
<feature type="transmembrane region" description="Helical" evidence="16">
    <location>
        <begin position="697"/>
        <end position="720"/>
    </location>
</feature>
<evidence type="ECO:0000256" key="10">
    <source>
        <dbReference type="ARBA" id="ARBA00023180"/>
    </source>
</evidence>
<keyword evidence="1 12" id="KW-0245">EGF-like domain</keyword>
<dbReference type="PRINTS" id="PR00261">
    <property type="entry name" value="LDLRECEPTOR"/>
</dbReference>
<evidence type="ECO:0000256" key="1">
    <source>
        <dbReference type="ARBA" id="ARBA00022536"/>
    </source>
</evidence>
<dbReference type="Pfam" id="PF00058">
    <property type="entry name" value="Ldl_recept_b"/>
    <property type="match status" value="5"/>
</dbReference>
<evidence type="ECO:0000256" key="5">
    <source>
        <dbReference type="ARBA" id="ARBA00022737"/>
    </source>
</evidence>
<dbReference type="CDD" id="cd00112">
    <property type="entry name" value="LDLa"/>
    <property type="match status" value="4"/>
</dbReference>
<dbReference type="InterPro" id="IPR000152">
    <property type="entry name" value="EGF-type_Asp/Asn_hydroxyl_site"/>
</dbReference>
<dbReference type="GO" id="GO:0016324">
    <property type="term" value="C:apical plasma membrane"/>
    <property type="evidence" value="ECO:0007669"/>
    <property type="project" value="TreeGrafter"/>
</dbReference>
<dbReference type="FunFam" id="4.10.400.10:FF:000162">
    <property type="entry name" value="LDL receptor related protein 8"/>
    <property type="match status" value="1"/>
</dbReference>
<feature type="disulfide bond" evidence="13">
    <location>
        <begin position="190"/>
        <end position="205"/>
    </location>
</feature>
<dbReference type="GO" id="GO:0043235">
    <property type="term" value="C:receptor complex"/>
    <property type="evidence" value="ECO:0007669"/>
    <property type="project" value="TreeGrafter"/>
</dbReference>
<comment type="subcellular location">
    <subcellularLocation>
        <location evidence="11">Endomembrane system</location>
        <topology evidence="11">Single-pass type I membrane protein</topology>
    </subcellularLocation>
</comment>
<keyword evidence="2" id="KW-0254">Endocytosis</keyword>
<dbReference type="InterPro" id="IPR002172">
    <property type="entry name" value="LDrepeatLR_classA_rpt"/>
</dbReference>
<evidence type="ECO:0000313" key="20">
    <source>
        <dbReference type="RefSeq" id="XP_025727446.1"/>
    </source>
</evidence>
<evidence type="ECO:0000256" key="12">
    <source>
        <dbReference type="PROSITE-ProRule" id="PRU00076"/>
    </source>
</evidence>
<dbReference type="Pfam" id="PF07645">
    <property type="entry name" value="EGF_CA"/>
    <property type="match status" value="1"/>
</dbReference>
<dbReference type="GO" id="GO:0007399">
    <property type="term" value="P:nervous system development"/>
    <property type="evidence" value="ECO:0007669"/>
    <property type="project" value="UniProtKB-ARBA"/>
</dbReference>
<proteinExistence type="predicted"/>
<organism evidence="19 20">
    <name type="scientific">Callorhinus ursinus</name>
    <name type="common">Northern fur seal</name>
    <dbReference type="NCBI Taxonomy" id="34884"/>
    <lineage>
        <taxon>Eukaryota</taxon>
        <taxon>Metazoa</taxon>
        <taxon>Chordata</taxon>
        <taxon>Craniata</taxon>
        <taxon>Vertebrata</taxon>
        <taxon>Euteleostomi</taxon>
        <taxon>Mammalia</taxon>
        <taxon>Eutheria</taxon>
        <taxon>Laurasiatheria</taxon>
        <taxon>Carnivora</taxon>
        <taxon>Caniformia</taxon>
        <taxon>Pinnipedia</taxon>
        <taxon>Otariidae</taxon>
        <taxon>Callorhinus</taxon>
    </lineage>
</organism>
<feature type="region of interest" description="Disordered" evidence="15">
    <location>
        <begin position="661"/>
        <end position="689"/>
    </location>
</feature>
<evidence type="ECO:0000259" key="18">
    <source>
        <dbReference type="PROSITE" id="PS50026"/>
    </source>
</evidence>
<dbReference type="InterPro" id="IPR049883">
    <property type="entry name" value="NOTCH1_EGF-like"/>
</dbReference>
<evidence type="ECO:0000256" key="13">
    <source>
        <dbReference type="PROSITE-ProRule" id="PRU00124"/>
    </source>
</evidence>
<keyword evidence="3 16" id="KW-0812">Transmembrane</keyword>
<feature type="disulfide bond" evidence="13">
    <location>
        <begin position="149"/>
        <end position="164"/>
    </location>
</feature>
<keyword evidence="4 17" id="KW-0732">Signal</keyword>
<dbReference type="PANTHER" id="PTHR22722">
    <property type="entry name" value="LOW-DENSITY LIPOPROTEIN RECEPTOR-RELATED PROTEIN 2-RELATED"/>
    <property type="match status" value="1"/>
</dbReference>
<dbReference type="SMART" id="SM00179">
    <property type="entry name" value="EGF_CA"/>
    <property type="match status" value="2"/>
</dbReference>
<sequence length="776" mass="85547">MGRPERGALRPLAPLLLLLLLLLRLQRLAAAAAAADPQRGGQGPVKECEEDQFRCRNERCIPSVWRCDEDDDCSDNSDEDDCPKKTCADSDFTCGNGHCIPERWKCDGEEECPDGSDESETTCTKQVCPAEKLSCGPASHKCVPASWRCDGEKDCESGADEAGCATSLGTCRGDEFQCGDGTCVPTIKRCNQEQDCLDGSDEAGCLQGLNECLHNNGGCSHICTDLKIGFECTCPAGYQLLDQKTCGDIDECEDPDACSQICVNYKGYFKCECHPGYEMDTLTKNCKAVAGRSPSLIFTNRHEVRRIDLVKRDYSRLIPMLKNVVALDVEVATNRIYWCDLSYRKIYSAYMDKASDPAEQEVLMDEQLHSPEGLAVDWVHKHIYWTDSGNKTISVATVDGGRRCTLFSRDLSEPRAIAVDPLRGFMYWSDWGYQAKIEKSGLNGVDRQTLVSDNIEWPNGITLDLLNQRLYWVDSKLHQLSSIDLSGGNRKMLISSPDFLSHPFGIAVFEDKVFWTDLENEAIFSANRLNGLEIAVLAENLNNPHDIVIFHELKQPRAADACELSAQPNGGCEYLCLPAPQISSPSLKYTCACPDTMWLGPDMKRCYRAPQSTSTTTLAPTTTRTLADTTRTPGTTVHSLTYQNRSTETPSLAAVVPSSVGVPRAPSIKPSTPSPATSNHSQHYGNEGGKMGSTVTAAVIGILVPMAVIALLCMSGYLIWRNWKRKNTKSMNFDNPVYRKTTEEEDEDELHIGRTAQTGHVYPARVALSLEDDGLP</sequence>
<name>A0A3Q7QGV3_CALUR</name>
<evidence type="ECO:0000256" key="3">
    <source>
        <dbReference type="ARBA" id="ARBA00022692"/>
    </source>
</evidence>
<dbReference type="Gene3D" id="2.10.25.10">
    <property type="entry name" value="Laminin"/>
    <property type="match status" value="3"/>
</dbReference>
<dbReference type="Pfam" id="PF14670">
    <property type="entry name" value="FXa_inhibition"/>
    <property type="match status" value="1"/>
</dbReference>
<dbReference type="GO" id="GO:0006898">
    <property type="term" value="P:receptor-mediated endocytosis"/>
    <property type="evidence" value="ECO:0007669"/>
    <property type="project" value="TreeGrafter"/>
</dbReference>
<keyword evidence="19" id="KW-1185">Reference proteome</keyword>
<dbReference type="InterPro" id="IPR018097">
    <property type="entry name" value="EGF_Ca-bd_CS"/>
</dbReference>